<dbReference type="Proteomes" id="UP000007800">
    <property type="component" value="Unassembled WGS sequence"/>
</dbReference>
<name>C5LLR4_PERM5</name>
<reference evidence="2 3" key="1">
    <citation type="submission" date="2008-07" db="EMBL/GenBank/DDBJ databases">
        <authorList>
            <person name="El-Sayed N."/>
            <person name="Caler E."/>
            <person name="Inman J."/>
            <person name="Amedeo P."/>
            <person name="Hass B."/>
            <person name="Wortman J."/>
        </authorList>
    </citation>
    <scope>NUCLEOTIDE SEQUENCE [LARGE SCALE GENOMIC DNA]</scope>
    <source>
        <strain evidence="3">ATCC 50983 / TXsc</strain>
    </source>
</reference>
<dbReference type="InterPro" id="IPR029033">
    <property type="entry name" value="His_PPase_superfam"/>
</dbReference>
<evidence type="ECO:0000256" key="1">
    <source>
        <dbReference type="SAM" id="SignalP"/>
    </source>
</evidence>
<sequence>MFIFGGITGLALVTTVASFSIVEDDDYCFHRPLGVYPRVNSTLRLTSVQVYVRHAQRDEYTLHDCFPDGLQVDYSKDCDNVHVDYAIDEEIATAGFKFRKVFVDHQGKETCETGQLLNGANAQMVKVADWLRNAYVAESSLNATNLELICTDKSRTLGSLYYLLGAFIRPQDDLPSTLDVMVQDHEVDALGLNYRNCPRVKALQQRPGQV</sequence>
<dbReference type="RefSeq" id="XP_002769568.1">
    <property type="nucleotide sequence ID" value="XM_002769522.1"/>
</dbReference>
<organism evidence="3">
    <name type="scientific">Perkinsus marinus (strain ATCC 50983 / TXsc)</name>
    <dbReference type="NCBI Taxonomy" id="423536"/>
    <lineage>
        <taxon>Eukaryota</taxon>
        <taxon>Sar</taxon>
        <taxon>Alveolata</taxon>
        <taxon>Perkinsozoa</taxon>
        <taxon>Perkinsea</taxon>
        <taxon>Perkinsida</taxon>
        <taxon>Perkinsidae</taxon>
        <taxon>Perkinsus</taxon>
    </lineage>
</organism>
<dbReference type="InParanoid" id="C5LLR4"/>
<evidence type="ECO:0000313" key="2">
    <source>
        <dbReference type="EMBL" id="EER02286.1"/>
    </source>
</evidence>
<accession>C5LLR4</accession>
<dbReference type="OrthoDB" id="10257284at2759"/>
<gene>
    <name evidence="2" type="ORF">Pmar_PMAR006609</name>
</gene>
<evidence type="ECO:0000313" key="3">
    <source>
        <dbReference type="Proteomes" id="UP000007800"/>
    </source>
</evidence>
<dbReference type="EMBL" id="GG683299">
    <property type="protein sequence ID" value="EER02286.1"/>
    <property type="molecule type" value="Genomic_DNA"/>
</dbReference>
<protein>
    <submittedName>
        <fullName evidence="2">Uncharacterized protein</fullName>
    </submittedName>
</protein>
<dbReference type="SUPFAM" id="SSF53254">
    <property type="entry name" value="Phosphoglycerate mutase-like"/>
    <property type="match status" value="1"/>
</dbReference>
<dbReference type="Gene3D" id="3.40.50.1240">
    <property type="entry name" value="Phosphoglycerate mutase-like"/>
    <property type="match status" value="1"/>
</dbReference>
<feature type="signal peptide" evidence="1">
    <location>
        <begin position="1"/>
        <end position="18"/>
    </location>
</feature>
<dbReference type="AlphaFoldDB" id="C5LLR4"/>
<proteinExistence type="predicted"/>
<dbReference type="GeneID" id="9055355"/>
<keyword evidence="1" id="KW-0732">Signal</keyword>
<keyword evidence="3" id="KW-1185">Reference proteome</keyword>
<feature type="chain" id="PRO_5002952480" evidence="1">
    <location>
        <begin position="19"/>
        <end position="210"/>
    </location>
</feature>